<evidence type="ECO:0000256" key="1">
    <source>
        <dbReference type="SAM" id="MobiDB-lite"/>
    </source>
</evidence>
<comment type="caution">
    <text evidence="2">The sequence shown here is derived from an EMBL/GenBank/DDBJ whole genome shotgun (WGS) entry which is preliminary data.</text>
</comment>
<name>A0AAN6PY51_9PEZI</name>
<reference evidence="2" key="1">
    <citation type="journal article" date="2023" name="Mol. Phylogenet. Evol.">
        <title>Genome-scale phylogeny and comparative genomics of the fungal order Sordariales.</title>
        <authorList>
            <person name="Hensen N."/>
            <person name="Bonometti L."/>
            <person name="Westerberg I."/>
            <person name="Brannstrom I.O."/>
            <person name="Guillou S."/>
            <person name="Cros-Aarteil S."/>
            <person name="Calhoun S."/>
            <person name="Haridas S."/>
            <person name="Kuo A."/>
            <person name="Mondo S."/>
            <person name="Pangilinan J."/>
            <person name="Riley R."/>
            <person name="LaButti K."/>
            <person name="Andreopoulos B."/>
            <person name="Lipzen A."/>
            <person name="Chen C."/>
            <person name="Yan M."/>
            <person name="Daum C."/>
            <person name="Ng V."/>
            <person name="Clum A."/>
            <person name="Steindorff A."/>
            <person name="Ohm R.A."/>
            <person name="Martin F."/>
            <person name="Silar P."/>
            <person name="Natvig D.O."/>
            <person name="Lalanne C."/>
            <person name="Gautier V."/>
            <person name="Ament-Velasquez S.L."/>
            <person name="Kruys A."/>
            <person name="Hutchinson M.I."/>
            <person name="Powell A.J."/>
            <person name="Barry K."/>
            <person name="Miller A.N."/>
            <person name="Grigoriev I.V."/>
            <person name="Debuchy R."/>
            <person name="Gladieux P."/>
            <person name="Hiltunen Thoren M."/>
            <person name="Johannesson H."/>
        </authorList>
    </citation>
    <scope>NUCLEOTIDE SEQUENCE</scope>
    <source>
        <strain evidence="2">CBS 757.83</strain>
    </source>
</reference>
<sequence length="292" mass="31744">MPPSKHSAQHPVRDPWLPSQVLLQPSVEHDEAEIEDLDLSKINEDPFIYFLTPTPSSCVDDDTLDFEMDFDAGIEDPKHPPPVVRSVSPSSLGGLSRPPPRPPTPPRSPVTPDLEYDSLSATPDENEQYDYYMDQSSWPPKTPPPPPGVLSALPRRLRDKFRGPPRPGADDVTDGLAPSPPPPHASSRGRAVGRSGPKPVASAMGGISRARRARGTPARLSPHAWREPSPDVWSIEEQPEEELQYTEMVESGLAAEGPGGGGKTRAVDIPAAKPKKKKVRFVLPLAEEGRDS</sequence>
<dbReference type="AlphaFoldDB" id="A0AAN6PY51"/>
<organism evidence="2 3">
    <name type="scientific">Parathielavia hyrcaniae</name>
    <dbReference type="NCBI Taxonomy" id="113614"/>
    <lineage>
        <taxon>Eukaryota</taxon>
        <taxon>Fungi</taxon>
        <taxon>Dikarya</taxon>
        <taxon>Ascomycota</taxon>
        <taxon>Pezizomycotina</taxon>
        <taxon>Sordariomycetes</taxon>
        <taxon>Sordariomycetidae</taxon>
        <taxon>Sordariales</taxon>
        <taxon>Chaetomiaceae</taxon>
        <taxon>Parathielavia</taxon>
    </lineage>
</organism>
<evidence type="ECO:0000313" key="3">
    <source>
        <dbReference type="Proteomes" id="UP001305647"/>
    </source>
</evidence>
<reference evidence="2" key="2">
    <citation type="submission" date="2023-05" db="EMBL/GenBank/DDBJ databases">
        <authorList>
            <consortium name="Lawrence Berkeley National Laboratory"/>
            <person name="Steindorff A."/>
            <person name="Hensen N."/>
            <person name="Bonometti L."/>
            <person name="Westerberg I."/>
            <person name="Brannstrom I.O."/>
            <person name="Guillou S."/>
            <person name="Cros-Aarteil S."/>
            <person name="Calhoun S."/>
            <person name="Haridas S."/>
            <person name="Kuo A."/>
            <person name="Mondo S."/>
            <person name="Pangilinan J."/>
            <person name="Riley R."/>
            <person name="Labutti K."/>
            <person name="Andreopoulos B."/>
            <person name="Lipzen A."/>
            <person name="Chen C."/>
            <person name="Yanf M."/>
            <person name="Daum C."/>
            <person name="Ng V."/>
            <person name="Clum A."/>
            <person name="Ohm R."/>
            <person name="Martin F."/>
            <person name="Silar P."/>
            <person name="Natvig D."/>
            <person name="Lalanne C."/>
            <person name="Gautier V."/>
            <person name="Ament-Velasquez S.L."/>
            <person name="Kruys A."/>
            <person name="Hutchinson M.I."/>
            <person name="Powell A.J."/>
            <person name="Barry K."/>
            <person name="Miller A.N."/>
            <person name="Grigoriev I.V."/>
            <person name="Debuchy R."/>
            <person name="Gladieux P."/>
            <person name="Thoren M.H."/>
            <person name="Johannesson H."/>
        </authorList>
    </citation>
    <scope>NUCLEOTIDE SEQUENCE</scope>
    <source>
        <strain evidence="2">CBS 757.83</strain>
    </source>
</reference>
<keyword evidence="3" id="KW-1185">Reference proteome</keyword>
<accession>A0AAN6PY51</accession>
<feature type="compositionally biased region" description="Pro residues" evidence="1">
    <location>
        <begin position="97"/>
        <end position="109"/>
    </location>
</feature>
<gene>
    <name evidence="2" type="ORF">N658DRAFT_487061</name>
</gene>
<dbReference type="EMBL" id="MU863643">
    <property type="protein sequence ID" value="KAK4100104.1"/>
    <property type="molecule type" value="Genomic_DNA"/>
</dbReference>
<feature type="compositionally biased region" description="Low complexity" evidence="1">
    <location>
        <begin position="84"/>
        <end position="96"/>
    </location>
</feature>
<dbReference type="Proteomes" id="UP001305647">
    <property type="component" value="Unassembled WGS sequence"/>
</dbReference>
<feature type="region of interest" description="Disordered" evidence="1">
    <location>
        <begin position="253"/>
        <end position="276"/>
    </location>
</feature>
<protein>
    <submittedName>
        <fullName evidence="2">Uncharacterized protein</fullName>
    </submittedName>
</protein>
<evidence type="ECO:0000313" key="2">
    <source>
        <dbReference type="EMBL" id="KAK4100104.1"/>
    </source>
</evidence>
<feature type="region of interest" description="Disordered" evidence="1">
    <location>
        <begin position="69"/>
        <end position="233"/>
    </location>
</feature>
<proteinExistence type="predicted"/>